<evidence type="ECO:0000256" key="2">
    <source>
        <dbReference type="ARBA" id="ARBA00008349"/>
    </source>
</evidence>
<feature type="transmembrane region" description="Helical" evidence="8">
    <location>
        <begin position="173"/>
        <end position="193"/>
    </location>
</feature>
<evidence type="ECO:0000313" key="9">
    <source>
        <dbReference type="EMBL" id="JAC83179.1"/>
    </source>
</evidence>
<feature type="transmembrane region" description="Helical" evidence="8">
    <location>
        <begin position="16"/>
        <end position="35"/>
    </location>
</feature>
<evidence type="ECO:0000256" key="3">
    <source>
        <dbReference type="ARBA" id="ARBA00022448"/>
    </source>
</evidence>
<feature type="transmembrane region" description="Helical" evidence="8">
    <location>
        <begin position="56"/>
        <end position="78"/>
    </location>
</feature>
<organism evidence="9">
    <name type="scientific">Tetraselmis sp. GSL018</name>
    <dbReference type="NCBI Taxonomy" id="582737"/>
    <lineage>
        <taxon>Eukaryota</taxon>
        <taxon>Viridiplantae</taxon>
        <taxon>Chlorophyta</taxon>
        <taxon>core chlorophytes</taxon>
        <taxon>Chlorodendrophyceae</taxon>
        <taxon>Chlorodendrales</taxon>
        <taxon>Chlorodendraceae</taxon>
        <taxon>Tetraselmis</taxon>
    </lineage>
</organism>
<dbReference type="PANTHER" id="PTHR10778:SF13">
    <property type="entry name" value="ADENOSINE 3'-PHOSPHO 5'-PHOSPHOSULFATE TRANSPORTER 1"/>
    <property type="match status" value="1"/>
</dbReference>
<keyword evidence="3" id="KW-0813">Transport</keyword>
<dbReference type="GO" id="GO:0000139">
    <property type="term" value="C:Golgi membrane"/>
    <property type="evidence" value="ECO:0007669"/>
    <property type="project" value="TreeGrafter"/>
</dbReference>
<evidence type="ECO:0000256" key="8">
    <source>
        <dbReference type="SAM" id="Phobius"/>
    </source>
</evidence>
<feature type="transmembrane region" description="Helical" evidence="8">
    <location>
        <begin position="144"/>
        <end position="161"/>
    </location>
</feature>
<evidence type="ECO:0000256" key="1">
    <source>
        <dbReference type="ARBA" id="ARBA00004141"/>
    </source>
</evidence>
<evidence type="ECO:0000256" key="5">
    <source>
        <dbReference type="ARBA" id="ARBA00022989"/>
    </source>
</evidence>
<evidence type="ECO:0000256" key="7">
    <source>
        <dbReference type="SAM" id="MobiDB-lite"/>
    </source>
</evidence>
<dbReference type="InterPro" id="IPR013657">
    <property type="entry name" value="SCL35B1-4/HUT1"/>
</dbReference>
<dbReference type="PANTHER" id="PTHR10778">
    <property type="entry name" value="SOLUTE CARRIER FAMILY 35 MEMBER B"/>
    <property type="match status" value="1"/>
</dbReference>
<feature type="transmembrane region" description="Helical" evidence="8">
    <location>
        <begin position="213"/>
        <end position="234"/>
    </location>
</feature>
<keyword evidence="6 8" id="KW-0472">Membrane</keyword>
<evidence type="ECO:0000256" key="6">
    <source>
        <dbReference type="ARBA" id="ARBA00023136"/>
    </source>
</evidence>
<dbReference type="EMBL" id="GBEZ01001827">
    <property type="protein sequence ID" value="JAC83179.1"/>
    <property type="molecule type" value="Transcribed_RNA"/>
</dbReference>
<sequence length="357" mass="39209">MALLTDLQQWQHFDKLHIAWCVFGIVGCLLLYGVLQERIMVEPFGEVEGERFTFSLFLVLCNRLTTMTVAMIGCLVYGEGILPVAPIWNYAAVSVSNVVATFCQYEALKYVSFPVQTLAKCAKMIPVMIWGSVIMQKVYKAKDYIIAVLVTIGCTIFVLTGTVKSKASSHMDIGAASLWGCALMLGYLGFDGFTSTFQDRMFKGFSMTIYNQILYVTMCSSFLSMFGLVSSGQLGPAFAFVARHPIALQYIMALSVAATTGQLFISYTIRCYGALLFATVMTTRQFLSILLSSILFLHPLSGGQWVGTTLVFGALYYKTATHKKEDKSGGKSSGSQQEGKAADPESQPLKAENDTKQ</sequence>
<name>A0A061SJI0_9CHLO</name>
<dbReference type="Pfam" id="PF08449">
    <property type="entry name" value="UAA"/>
    <property type="match status" value="1"/>
</dbReference>
<feature type="transmembrane region" description="Helical" evidence="8">
    <location>
        <begin position="272"/>
        <end position="296"/>
    </location>
</feature>
<keyword evidence="5 8" id="KW-1133">Transmembrane helix</keyword>
<comment type="similarity">
    <text evidence="2">Belongs to the nucleotide-sugar transporter family. UDP-galactose:UMP antiporter (TC 2.A.7.11) subfamily.</text>
</comment>
<dbReference type="AlphaFoldDB" id="A0A061SJI0"/>
<evidence type="ECO:0000256" key="4">
    <source>
        <dbReference type="ARBA" id="ARBA00022692"/>
    </source>
</evidence>
<feature type="transmembrane region" description="Helical" evidence="8">
    <location>
        <begin position="302"/>
        <end position="319"/>
    </location>
</feature>
<dbReference type="GO" id="GO:0046964">
    <property type="term" value="F:3'-phosphoadenosine 5'-phosphosulfate transmembrane transporter activity"/>
    <property type="evidence" value="ECO:0007669"/>
    <property type="project" value="TreeGrafter"/>
</dbReference>
<feature type="transmembrane region" description="Helical" evidence="8">
    <location>
        <begin position="246"/>
        <end position="265"/>
    </location>
</feature>
<accession>A0A061SJI0</accession>
<feature type="region of interest" description="Disordered" evidence="7">
    <location>
        <begin position="322"/>
        <end position="357"/>
    </location>
</feature>
<protein>
    <submittedName>
        <fullName evidence="9">Solute carrier family 35 (Adenosine 3'-phospho 5'-phosphosulfate transporter), member B2</fullName>
    </submittedName>
</protein>
<reference evidence="9" key="1">
    <citation type="submission" date="2014-05" db="EMBL/GenBank/DDBJ databases">
        <title>The transcriptome of the halophilic microalga Tetraselmis sp. GSL018 isolated from the Great Salt Lake, Utah.</title>
        <authorList>
            <person name="Jinkerson R.E."/>
            <person name="D'Adamo S."/>
            <person name="Posewitz M.C."/>
        </authorList>
    </citation>
    <scope>NUCLEOTIDE SEQUENCE</scope>
    <source>
        <strain evidence="9">GSL018</strain>
    </source>
</reference>
<keyword evidence="4 8" id="KW-0812">Transmembrane</keyword>
<dbReference type="GO" id="GO:0005789">
    <property type="term" value="C:endoplasmic reticulum membrane"/>
    <property type="evidence" value="ECO:0007669"/>
    <property type="project" value="TreeGrafter"/>
</dbReference>
<gene>
    <name evidence="9" type="primary">SLC35B2</name>
    <name evidence="9" type="ORF">TSPGSL018_3970</name>
</gene>
<proteinExistence type="inferred from homology"/>
<comment type="subcellular location">
    <subcellularLocation>
        <location evidence="1">Membrane</location>
        <topology evidence="1">Multi-pass membrane protein</topology>
    </subcellularLocation>
</comment>